<keyword evidence="7" id="KW-0234">DNA repair</keyword>
<evidence type="ECO:0000256" key="6">
    <source>
        <dbReference type="ARBA" id="ARBA00023125"/>
    </source>
</evidence>
<dbReference type="InterPro" id="IPR047112">
    <property type="entry name" value="RecG/Mfd"/>
</dbReference>
<evidence type="ECO:0000313" key="11">
    <source>
        <dbReference type="EMBL" id="KFI40614.1"/>
    </source>
</evidence>
<gene>
    <name evidence="11" type="ORF">BACT_1318</name>
</gene>
<dbReference type="PATRIC" id="fig|1437605.7.peg.1490"/>
<dbReference type="SMART" id="SM00487">
    <property type="entry name" value="DEXDc"/>
    <property type="match status" value="1"/>
</dbReference>
<dbReference type="CDD" id="cd04488">
    <property type="entry name" value="RecG_wedge_OBF"/>
    <property type="match status" value="1"/>
</dbReference>
<evidence type="ECO:0000256" key="8">
    <source>
        <dbReference type="SAM" id="MobiDB-lite"/>
    </source>
</evidence>
<feature type="domain" description="Helicase C-terminal" evidence="10">
    <location>
        <begin position="630"/>
        <end position="780"/>
    </location>
</feature>
<name>A0A086Z264_9BIFI</name>
<keyword evidence="5" id="KW-0067">ATP-binding</keyword>
<evidence type="ECO:0000256" key="4">
    <source>
        <dbReference type="ARBA" id="ARBA00022806"/>
    </source>
</evidence>
<evidence type="ECO:0000313" key="12">
    <source>
        <dbReference type="Proteomes" id="UP000029015"/>
    </source>
</evidence>
<dbReference type="EC" id="3.6.4.12" evidence="11"/>
<dbReference type="InterPro" id="IPR011545">
    <property type="entry name" value="DEAD/DEAH_box_helicase_dom"/>
</dbReference>
<dbReference type="Pfam" id="PF19833">
    <property type="entry name" value="RecG_dom3_C"/>
    <property type="match status" value="1"/>
</dbReference>
<dbReference type="PANTHER" id="PTHR47964:SF1">
    <property type="entry name" value="ATP-DEPENDENT DNA HELICASE HOMOLOG RECG, CHLOROPLASTIC"/>
    <property type="match status" value="1"/>
</dbReference>
<dbReference type="GO" id="GO:0006281">
    <property type="term" value="P:DNA repair"/>
    <property type="evidence" value="ECO:0007669"/>
    <property type="project" value="UniProtKB-KW"/>
</dbReference>
<dbReference type="KEGG" id="bact:AB656_07275"/>
<dbReference type="InterPro" id="IPR001650">
    <property type="entry name" value="Helicase_C-like"/>
</dbReference>
<dbReference type="GO" id="GO:0005524">
    <property type="term" value="F:ATP binding"/>
    <property type="evidence" value="ECO:0007669"/>
    <property type="project" value="UniProtKB-KW"/>
</dbReference>
<dbReference type="InterPro" id="IPR014001">
    <property type="entry name" value="Helicase_ATP-bd"/>
</dbReference>
<dbReference type="InterPro" id="IPR045562">
    <property type="entry name" value="RecG_dom3_C"/>
</dbReference>
<dbReference type="Gene3D" id="2.40.50.140">
    <property type="entry name" value="Nucleic acid-binding proteins"/>
    <property type="match status" value="1"/>
</dbReference>
<reference evidence="11 12" key="1">
    <citation type="submission" date="2014-03" db="EMBL/GenBank/DDBJ databases">
        <title>Genomics of Bifidobacteria.</title>
        <authorList>
            <person name="Ventura M."/>
            <person name="Milani C."/>
            <person name="Lugli G.A."/>
        </authorList>
    </citation>
    <scope>NUCLEOTIDE SEQUENCE [LARGE SCALE GENOMIC DNA]</scope>
    <source>
        <strain evidence="11 12">DSM 22766</strain>
    </source>
</reference>
<evidence type="ECO:0000256" key="7">
    <source>
        <dbReference type="ARBA" id="ARBA00023204"/>
    </source>
</evidence>
<dbReference type="SUPFAM" id="SSF52540">
    <property type="entry name" value="P-loop containing nucleoside triphosphate hydrolases"/>
    <property type="match status" value="2"/>
</dbReference>
<feature type="region of interest" description="Disordered" evidence="8">
    <location>
        <begin position="427"/>
        <end position="455"/>
    </location>
</feature>
<dbReference type="SMART" id="SM00490">
    <property type="entry name" value="HELICc"/>
    <property type="match status" value="1"/>
</dbReference>
<dbReference type="RefSeq" id="WP_033504690.1">
    <property type="nucleotide sequence ID" value="NZ_CP011786.1"/>
</dbReference>
<dbReference type="AlphaFoldDB" id="A0A086Z264"/>
<organism evidence="11 12">
    <name type="scientific">Bifidobacterium actinocoloniiforme DSM 22766</name>
    <dbReference type="NCBI Taxonomy" id="1437605"/>
    <lineage>
        <taxon>Bacteria</taxon>
        <taxon>Bacillati</taxon>
        <taxon>Actinomycetota</taxon>
        <taxon>Actinomycetes</taxon>
        <taxon>Bifidobacteriales</taxon>
        <taxon>Bifidobacteriaceae</taxon>
        <taxon>Bifidobacterium</taxon>
    </lineage>
</organism>
<evidence type="ECO:0000259" key="10">
    <source>
        <dbReference type="PROSITE" id="PS51194"/>
    </source>
</evidence>
<comment type="caution">
    <text evidence="11">The sequence shown here is derived from an EMBL/GenBank/DDBJ whole genome shotgun (WGS) entry which is preliminary data.</text>
</comment>
<protein>
    <submittedName>
        <fullName evidence="11">ATP-dependent DNA helicase</fullName>
        <ecNumber evidence="11">3.6.4.12</ecNumber>
    </submittedName>
</protein>
<dbReference type="EMBL" id="JGYK01000001">
    <property type="protein sequence ID" value="KFI40614.1"/>
    <property type="molecule type" value="Genomic_DNA"/>
</dbReference>
<sequence>MEKGPAVSLDSAVSALLPNKRRVSALKSLGITTVGEALTYYPFRVSEPVPVLPIRSVRLGSPVAFAARVKWARVVPMGSKRGLRLDVLVSDEDFAASCGVASSSARLVFFSHRKSYIDWMSLRLRPGARVVLAGEPSVFNGQLQFTHPDVLLLPEAGGGEGGADPLPGSIRPDADSQEQALAKVSRPRPVYHANSRISSDHIHDAILGFIRLLARAHGGGTALGEQAQGATLGTAQSASQGQPFEGEMEPAIDAEAFGRAVPDILPESARVNGHYLHRAQAFLGMHDPGAVEDFREALRTLRFEEAFVSQTALLRSREDSRRVRAYPCPQPGQDSLVTRFVDSLPFRLTQGQEEVIGRIGGDMARDYPMQRLLQGEVGSGKTVVALAAMLQAVDAGFQAVLVAPTQVLAEQHFESIGRMLQALAASGPAASAGTEPSGGADASEGQSKPEHVNEAGQVPLVLLTGGMRLAERRRALAIPASGRPCIVVATHAAFSKTFQAPHLALAVIDEQHRFGVEQREALRRKSERSPHLLVMTATPIPRTAAMTWFGDLDISSLTELPGGRKPIRTFVVPEADGPTMAAMFLHIRERVQAGERAYIVCPRIDEDEEGAQTGSGAKRKGSARRSAEGDLPEIDPYAQADAEGAEPKPRLHSVEEMSHRLAALPQFQGISMATLTGRDDDETKNQVMADFSSGKTQVLVSTTVIEVGVDVPQASQIVIFDADRFGLSQLHQLRGRVGRGGTDSWAFLVSRAESDSLAAQRLEVIRASTDGAEIAQADIEMRGAGDVLGDAQSGGRSSLKLLRVVKDAKMIAQAREQAEGLLKQDPELKGHVELAGAALDFTRGNETFLTST</sequence>
<evidence type="ECO:0000256" key="5">
    <source>
        <dbReference type="ARBA" id="ARBA00022840"/>
    </source>
</evidence>
<dbReference type="PROSITE" id="PS51194">
    <property type="entry name" value="HELICASE_CTER"/>
    <property type="match status" value="1"/>
</dbReference>
<keyword evidence="4 11" id="KW-0347">Helicase</keyword>
<dbReference type="PROSITE" id="PS51192">
    <property type="entry name" value="HELICASE_ATP_BIND_1"/>
    <property type="match status" value="1"/>
</dbReference>
<accession>A0A086Z264</accession>
<keyword evidence="3 11" id="KW-0378">Hydrolase</keyword>
<evidence type="ECO:0000256" key="3">
    <source>
        <dbReference type="ARBA" id="ARBA00022801"/>
    </source>
</evidence>
<feature type="region of interest" description="Disordered" evidence="8">
    <location>
        <begin position="609"/>
        <end position="652"/>
    </location>
</feature>
<dbReference type="OrthoDB" id="9804325at2"/>
<dbReference type="Pfam" id="PF00270">
    <property type="entry name" value="DEAD"/>
    <property type="match status" value="1"/>
</dbReference>
<feature type="compositionally biased region" description="Low complexity" evidence="8">
    <location>
        <begin position="427"/>
        <end position="440"/>
    </location>
</feature>
<dbReference type="Pfam" id="PF00271">
    <property type="entry name" value="Helicase_C"/>
    <property type="match status" value="1"/>
</dbReference>
<keyword evidence="12" id="KW-1185">Reference proteome</keyword>
<dbReference type="PANTHER" id="PTHR47964">
    <property type="entry name" value="ATP-DEPENDENT DNA HELICASE HOMOLOG RECG, CHLOROPLASTIC"/>
    <property type="match status" value="1"/>
</dbReference>
<dbReference type="SUPFAM" id="SSF50249">
    <property type="entry name" value="Nucleic acid-binding proteins"/>
    <property type="match status" value="1"/>
</dbReference>
<evidence type="ECO:0000256" key="2">
    <source>
        <dbReference type="ARBA" id="ARBA00022763"/>
    </source>
</evidence>
<dbReference type="GO" id="GO:0003678">
    <property type="term" value="F:DNA helicase activity"/>
    <property type="evidence" value="ECO:0007669"/>
    <property type="project" value="UniProtKB-EC"/>
</dbReference>
<evidence type="ECO:0000259" key="9">
    <source>
        <dbReference type="PROSITE" id="PS51192"/>
    </source>
</evidence>
<dbReference type="GO" id="GO:0016787">
    <property type="term" value="F:hydrolase activity"/>
    <property type="evidence" value="ECO:0007669"/>
    <property type="project" value="UniProtKB-KW"/>
</dbReference>
<dbReference type="STRING" id="1437605.AB656_07275"/>
<evidence type="ECO:0000256" key="1">
    <source>
        <dbReference type="ARBA" id="ARBA00022741"/>
    </source>
</evidence>
<proteinExistence type="predicted"/>
<keyword evidence="2" id="KW-0227">DNA damage</keyword>
<dbReference type="Gene3D" id="3.40.50.300">
    <property type="entry name" value="P-loop containing nucleotide triphosphate hydrolases"/>
    <property type="match status" value="2"/>
</dbReference>
<dbReference type="Proteomes" id="UP000029015">
    <property type="component" value="Unassembled WGS sequence"/>
</dbReference>
<dbReference type="InterPro" id="IPR027417">
    <property type="entry name" value="P-loop_NTPase"/>
</dbReference>
<keyword evidence="6" id="KW-0238">DNA-binding</keyword>
<dbReference type="InterPro" id="IPR012340">
    <property type="entry name" value="NA-bd_OB-fold"/>
</dbReference>
<dbReference type="eggNOG" id="COG1200">
    <property type="taxonomic scope" value="Bacteria"/>
</dbReference>
<dbReference type="GO" id="GO:0003677">
    <property type="term" value="F:DNA binding"/>
    <property type="evidence" value="ECO:0007669"/>
    <property type="project" value="UniProtKB-KW"/>
</dbReference>
<feature type="domain" description="Helicase ATP-binding" evidence="9">
    <location>
        <begin position="362"/>
        <end position="557"/>
    </location>
</feature>
<keyword evidence="1" id="KW-0547">Nucleotide-binding</keyword>